<feature type="transmembrane region" description="Helical" evidence="6">
    <location>
        <begin position="182"/>
        <end position="201"/>
    </location>
</feature>
<keyword evidence="2 6" id="KW-0812">Transmembrane</keyword>
<keyword evidence="6" id="KW-1003">Cell membrane</keyword>
<feature type="transmembrane region" description="Helical" evidence="6">
    <location>
        <begin position="244"/>
        <end position="266"/>
    </location>
</feature>
<dbReference type="InterPro" id="IPR047817">
    <property type="entry name" value="ABC2_TM_bact-type"/>
</dbReference>
<evidence type="ECO:0000256" key="2">
    <source>
        <dbReference type="ARBA" id="ARBA00022692"/>
    </source>
</evidence>
<feature type="transmembrane region" description="Helical" evidence="6">
    <location>
        <begin position="126"/>
        <end position="148"/>
    </location>
</feature>
<reference evidence="8 9" key="1">
    <citation type="submission" date="2018-03" db="EMBL/GenBank/DDBJ databases">
        <title>Genomic Encyclopedia of Archaeal and Bacterial Type Strains, Phase II (KMG-II): from individual species to whole genera.</title>
        <authorList>
            <person name="Goeker M."/>
        </authorList>
    </citation>
    <scope>NUCLEOTIDE SEQUENCE [LARGE SCALE GENOMIC DNA]</scope>
    <source>
        <strain evidence="8 9">DSM 45601</strain>
    </source>
</reference>
<comment type="similarity">
    <text evidence="6">Belongs to the ABC-2 integral membrane protein family.</text>
</comment>
<evidence type="ECO:0000259" key="7">
    <source>
        <dbReference type="PROSITE" id="PS51012"/>
    </source>
</evidence>
<evidence type="ECO:0000313" key="8">
    <source>
        <dbReference type="EMBL" id="PRX98039.1"/>
    </source>
</evidence>
<keyword evidence="4 6" id="KW-0472">Membrane</keyword>
<dbReference type="Pfam" id="PF01061">
    <property type="entry name" value="ABC2_membrane"/>
    <property type="match status" value="1"/>
</dbReference>
<evidence type="ECO:0000313" key="9">
    <source>
        <dbReference type="Proteomes" id="UP000237846"/>
    </source>
</evidence>
<accession>A0A2T0Q2M7</accession>
<dbReference type="PROSITE" id="PS51012">
    <property type="entry name" value="ABC_TM2"/>
    <property type="match status" value="1"/>
</dbReference>
<organism evidence="8 9">
    <name type="scientific">Allonocardiopsis opalescens</name>
    <dbReference type="NCBI Taxonomy" id="1144618"/>
    <lineage>
        <taxon>Bacteria</taxon>
        <taxon>Bacillati</taxon>
        <taxon>Actinomycetota</taxon>
        <taxon>Actinomycetes</taxon>
        <taxon>Streptosporangiales</taxon>
        <taxon>Allonocardiopsis</taxon>
    </lineage>
</organism>
<proteinExistence type="inferred from homology"/>
<evidence type="ECO:0000256" key="1">
    <source>
        <dbReference type="ARBA" id="ARBA00004141"/>
    </source>
</evidence>
<dbReference type="AlphaFoldDB" id="A0A2T0Q2M7"/>
<keyword evidence="9" id="KW-1185">Reference proteome</keyword>
<dbReference type="GO" id="GO:0140359">
    <property type="term" value="F:ABC-type transporter activity"/>
    <property type="evidence" value="ECO:0007669"/>
    <property type="project" value="InterPro"/>
</dbReference>
<dbReference type="EMBL" id="PVZC01000005">
    <property type="protein sequence ID" value="PRX98039.1"/>
    <property type="molecule type" value="Genomic_DNA"/>
</dbReference>
<keyword evidence="5" id="KW-0046">Antibiotic resistance</keyword>
<dbReference type="InterPro" id="IPR013525">
    <property type="entry name" value="ABC2_TM"/>
</dbReference>
<evidence type="ECO:0000256" key="6">
    <source>
        <dbReference type="RuleBase" id="RU361157"/>
    </source>
</evidence>
<protein>
    <recommendedName>
        <fullName evidence="6">Transport permease protein</fullName>
    </recommendedName>
</protein>
<dbReference type="InterPro" id="IPR052902">
    <property type="entry name" value="ABC-2_transporter"/>
</dbReference>
<feature type="transmembrane region" description="Helical" evidence="6">
    <location>
        <begin position="207"/>
        <end position="232"/>
    </location>
</feature>
<keyword evidence="3 6" id="KW-1133">Transmembrane helix</keyword>
<comment type="subcellular location">
    <subcellularLocation>
        <location evidence="6">Cell membrane</location>
        <topology evidence="6">Multi-pass membrane protein</topology>
    </subcellularLocation>
    <subcellularLocation>
        <location evidence="1">Membrane</location>
        <topology evidence="1">Multi-pass membrane protein</topology>
    </subcellularLocation>
</comment>
<dbReference type="GO" id="GO:0046677">
    <property type="term" value="P:response to antibiotic"/>
    <property type="evidence" value="ECO:0007669"/>
    <property type="project" value="UniProtKB-KW"/>
</dbReference>
<dbReference type="PANTHER" id="PTHR43027:SF1">
    <property type="entry name" value="DOXORUBICIN RESISTANCE ABC TRANSPORTER PERMEASE PROTEIN DRRC-RELATED"/>
    <property type="match status" value="1"/>
</dbReference>
<evidence type="ECO:0000256" key="3">
    <source>
        <dbReference type="ARBA" id="ARBA00022989"/>
    </source>
</evidence>
<name>A0A2T0Q2M7_9ACTN</name>
<dbReference type="RefSeq" id="WP_211302953.1">
    <property type="nucleotide sequence ID" value="NZ_PVZC01000005.1"/>
</dbReference>
<feature type="domain" description="ABC transmembrane type-2" evidence="7">
    <location>
        <begin position="89"/>
        <end position="320"/>
    </location>
</feature>
<sequence>MAWYWNPGSPAQGHVGGWGPEAAGRAGALAEHAAAAAVTAAGHAPARAGRPEAGPEPDPPEAAWSGTGIAAQVLVLTGRSLRAVVLDPRLLLASLFAPMVMLVLFSQLFASVAAAPGFPDVRYIDFLVPAILVTSAIQAALNTGLGLTQEMSNGIITRFRTLPVWPGSVLLARSLADVVRNAVQLLLVVVAAAAVFGFRPAGGPLGTLGACALALAVGGCLGWIFIALACWLRRVELMQSVAGLVTFPLVFASTAFVPASGLPGWLRAVAQVNPATYGIEAARGLALGQPALLSAAIALAISLTVAAAAAAVAIRGFQRRR</sequence>
<evidence type="ECO:0000256" key="5">
    <source>
        <dbReference type="ARBA" id="ARBA00023251"/>
    </source>
</evidence>
<dbReference type="GO" id="GO:0043190">
    <property type="term" value="C:ATP-binding cassette (ABC) transporter complex"/>
    <property type="evidence" value="ECO:0007669"/>
    <property type="project" value="InterPro"/>
</dbReference>
<gene>
    <name evidence="8" type="ORF">CLV72_105392</name>
</gene>
<feature type="transmembrane region" description="Helical" evidence="6">
    <location>
        <begin position="90"/>
        <end position="114"/>
    </location>
</feature>
<evidence type="ECO:0000256" key="4">
    <source>
        <dbReference type="ARBA" id="ARBA00023136"/>
    </source>
</evidence>
<dbReference type="PRINTS" id="PR00164">
    <property type="entry name" value="ABC2TRNSPORT"/>
</dbReference>
<keyword evidence="6" id="KW-0813">Transport</keyword>
<dbReference type="PANTHER" id="PTHR43027">
    <property type="entry name" value="DOXORUBICIN RESISTANCE ABC TRANSPORTER PERMEASE PROTEIN DRRC-RELATED"/>
    <property type="match status" value="1"/>
</dbReference>
<feature type="transmembrane region" description="Helical" evidence="6">
    <location>
        <begin position="291"/>
        <end position="314"/>
    </location>
</feature>
<comment type="caution">
    <text evidence="8">The sequence shown here is derived from an EMBL/GenBank/DDBJ whole genome shotgun (WGS) entry which is preliminary data.</text>
</comment>
<dbReference type="InterPro" id="IPR000412">
    <property type="entry name" value="ABC_2_transport"/>
</dbReference>
<dbReference type="Proteomes" id="UP000237846">
    <property type="component" value="Unassembled WGS sequence"/>
</dbReference>